<reference evidence="3 4" key="1">
    <citation type="submission" date="2014-06" db="EMBL/GenBank/DDBJ databases">
        <title>Evolutionary Origins and Diversification of the Mycorrhizal Mutualists.</title>
        <authorList>
            <consortium name="DOE Joint Genome Institute"/>
            <consortium name="Mycorrhizal Genomics Consortium"/>
            <person name="Kohler A."/>
            <person name="Kuo A."/>
            <person name="Nagy L.G."/>
            <person name="Floudas D."/>
            <person name="Copeland A."/>
            <person name="Barry K.W."/>
            <person name="Cichocki N."/>
            <person name="Veneault-Fourrey C."/>
            <person name="LaButti K."/>
            <person name="Lindquist E.A."/>
            <person name="Lipzen A."/>
            <person name="Lundell T."/>
            <person name="Morin E."/>
            <person name="Murat C."/>
            <person name="Riley R."/>
            <person name="Ohm R."/>
            <person name="Sun H."/>
            <person name="Tunlid A."/>
            <person name="Henrissat B."/>
            <person name="Grigoriev I.V."/>
            <person name="Hibbett D.S."/>
            <person name="Martin F."/>
        </authorList>
    </citation>
    <scope>NUCLEOTIDE SEQUENCE [LARGE SCALE GENOMIC DNA]</scope>
    <source>
        <strain evidence="3 4">SS14</strain>
    </source>
</reference>
<feature type="chain" id="PRO_5044290824" description="Ribophorin II third domain-containing protein" evidence="1">
    <location>
        <begin position="19"/>
        <end position="149"/>
    </location>
</feature>
<keyword evidence="4" id="KW-1185">Reference proteome</keyword>
<dbReference type="Proteomes" id="UP000054279">
    <property type="component" value="Unassembled WGS sequence"/>
</dbReference>
<evidence type="ECO:0000313" key="4">
    <source>
        <dbReference type="Proteomes" id="UP000054279"/>
    </source>
</evidence>
<organism evidence="3 4">
    <name type="scientific">Sphaerobolus stellatus (strain SS14)</name>
    <dbReference type="NCBI Taxonomy" id="990650"/>
    <lineage>
        <taxon>Eukaryota</taxon>
        <taxon>Fungi</taxon>
        <taxon>Dikarya</taxon>
        <taxon>Basidiomycota</taxon>
        <taxon>Agaricomycotina</taxon>
        <taxon>Agaricomycetes</taxon>
        <taxon>Phallomycetidae</taxon>
        <taxon>Geastrales</taxon>
        <taxon>Sphaerobolaceae</taxon>
        <taxon>Sphaerobolus</taxon>
    </lineage>
</organism>
<proteinExistence type="predicted"/>
<dbReference type="AlphaFoldDB" id="A0A0C9UBW3"/>
<gene>
    <name evidence="3" type="ORF">M422DRAFT_266080</name>
</gene>
<evidence type="ECO:0000256" key="1">
    <source>
        <dbReference type="SAM" id="SignalP"/>
    </source>
</evidence>
<dbReference type="UniPathway" id="UPA00378"/>
<accession>A0A0C9UBW3</accession>
<dbReference type="OrthoDB" id="432292at2759"/>
<evidence type="ECO:0000313" key="3">
    <source>
        <dbReference type="EMBL" id="KIJ32149.1"/>
    </source>
</evidence>
<dbReference type="EMBL" id="KN837231">
    <property type="protein sequence ID" value="KIJ32149.1"/>
    <property type="molecule type" value="Genomic_DNA"/>
</dbReference>
<dbReference type="Pfam" id="PF23860">
    <property type="entry name" value="Ribophorin_II_3rd"/>
    <property type="match status" value="1"/>
</dbReference>
<dbReference type="InterPro" id="IPR055374">
    <property type="entry name" value="Ribophorin_II_3rd"/>
</dbReference>
<keyword evidence="1" id="KW-0732">Signal</keyword>
<evidence type="ECO:0000259" key="2">
    <source>
        <dbReference type="Pfam" id="PF23860"/>
    </source>
</evidence>
<dbReference type="HOGENOM" id="CLU_1750833_0_0_1"/>
<sequence length="149" mass="16454">MKFLLPAFLSLLPILAAAGKLSVQSPRVVISDSKANILRNEPLSLSHLPSPPLTLGASDRLKFTFQVLEKESEKPVQPHQTFLRFYDPETQEEGIQPLRISSTGKASFELLNLATERVKASCIHSSHPECIRTAPSVAHSWLFQALALL</sequence>
<feature type="domain" description="Ribophorin II third" evidence="2">
    <location>
        <begin position="29"/>
        <end position="103"/>
    </location>
</feature>
<protein>
    <recommendedName>
        <fullName evidence="2">Ribophorin II third domain-containing protein</fullName>
    </recommendedName>
</protein>
<feature type="signal peptide" evidence="1">
    <location>
        <begin position="1"/>
        <end position="18"/>
    </location>
</feature>
<name>A0A0C9UBW3_SPHS4</name>